<dbReference type="EMBL" id="CAUYUJ010015530">
    <property type="protein sequence ID" value="CAK0855230.1"/>
    <property type="molecule type" value="Genomic_DNA"/>
</dbReference>
<feature type="non-terminal residue" evidence="3">
    <location>
        <position position="1"/>
    </location>
</feature>
<keyword evidence="1" id="KW-0175">Coiled coil</keyword>
<dbReference type="EMBL" id="CAUYUJ010022109">
    <property type="protein sequence ID" value="CAK0908970.1"/>
    <property type="molecule type" value="Genomic_DNA"/>
</dbReference>
<evidence type="ECO:0000313" key="5">
    <source>
        <dbReference type="Proteomes" id="UP001189429"/>
    </source>
</evidence>
<dbReference type="Proteomes" id="UP001189429">
    <property type="component" value="Unassembled WGS sequence"/>
</dbReference>
<reference evidence="3" key="1">
    <citation type="submission" date="2023-10" db="EMBL/GenBank/DDBJ databases">
        <authorList>
            <person name="Chen Y."/>
            <person name="Shah S."/>
            <person name="Dougan E. K."/>
            <person name="Thang M."/>
            <person name="Chan C."/>
        </authorList>
    </citation>
    <scope>NUCLEOTIDE SEQUENCE [LARGE SCALE GENOMIC DNA]</scope>
</reference>
<evidence type="ECO:0000313" key="4">
    <source>
        <dbReference type="EMBL" id="CAK0908970.1"/>
    </source>
</evidence>
<accession>A0ABN9U7U7</accession>
<feature type="non-terminal residue" evidence="3">
    <location>
        <position position="970"/>
    </location>
</feature>
<feature type="region of interest" description="Disordered" evidence="2">
    <location>
        <begin position="795"/>
        <end position="825"/>
    </location>
</feature>
<dbReference type="Gene3D" id="3.60.10.10">
    <property type="entry name" value="Endonuclease/exonuclease/phosphatase"/>
    <property type="match status" value="1"/>
</dbReference>
<feature type="coiled-coil region" evidence="1">
    <location>
        <begin position="161"/>
        <end position="251"/>
    </location>
</feature>
<evidence type="ECO:0000256" key="2">
    <source>
        <dbReference type="SAM" id="MobiDB-lite"/>
    </source>
</evidence>
<protein>
    <recommendedName>
        <fullName evidence="6">Endonuclease/exonuclease/phosphatase domain-containing protein</fullName>
    </recommendedName>
</protein>
<feature type="region of interest" description="Disordered" evidence="2">
    <location>
        <begin position="267"/>
        <end position="298"/>
    </location>
</feature>
<name>A0ABN9U7U7_9DINO</name>
<organism evidence="3 5">
    <name type="scientific">Prorocentrum cordatum</name>
    <dbReference type="NCBI Taxonomy" id="2364126"/>
    <lineage>
        <taxon>Eukaryota</taxon>
        <taxon>Sar</taxon>
        <taxon>Alveolata</taxon>
        <taxon>Dinophyceae</taxon>
        <taxon>Prorocentrales</taxon>
        <taxon>Prorocentraceae</taxon>
        <taxon>Prorocentrum</taxon>
    </lineage>
</organism>
<dbReference type="InterPro" id="IPR036691">
    <property type="entry name" value="Endo/exonu/phosph_ase_sf"/>
</dbReference>
<comment type="caution">
    <text evidence="3">The sequence shown here is derived from an EMBL/GenBank/DDBJ whole genome shotgun (WGS) entry which is preliminary data.</text>
</comment>
<gene>
    <name evidence="3" type="ORF">PCOR1329_LOCUS46022</name>
    <name evidence="4" type="ORF">PCOR1329_LOCUS83523</name>
</gene>
<feature type="compositionally biased region" description="Low complexity" evidence="2">
    <location>
        <begin position="281"/>
        <end position="296"/>
    </location>
</feature>
<evidence type="ECO:0008006" key="6">
    <source>
        <dbReference type="Google" id="ProtNLM"/>
    </source>
</evidence>
<dbReference type="SUPFAM" id="SSF56219">
    <property type="entry name" value="DNase I-like"/>
    <property type="match status" value="1"/>
</dbReference>
<evidence type="ECO:0000313" key="3">
    <source>
        <dbReference type="EMBL" id="CAK0855230.1"/>
    </source>
</evidence>
<proteinExistence type="predicted"/>
<sequence length="970" mass="107423">AHPRLEGRPDGRRKLRVDFTDQLQLRMTKGGKHDRPRSSSRSRKNEYLVCPTCPRSWVFVHKAGKTGWESCRECGRLWKDPARAIVTFDLGETEGGASLPLRSCLKGSGLGLDPILQALLPKFNKAKEDGDQEAQTKLLAVCPDLEAAWKPPPETSPVERLAQKAQQLRQLQAQQGRIKNQLVQAAQTLKDMQTKLRTNIDECQSAQAEIDELVGKTKELASLDEPTRKQYEEAAAAHKQARNVLKSATDAGKAAREAAERLRTLHHSIKRRRGAGGEAQGAGAAAAKPDESAAAATPEAVDFTDPSAIDQYIAKTAALRARAKGVRHYVEHCSFDMVGLAEHHLLPKAAKQEIKKLRFKGWQSQFSWTPATPSMRSKSGTQGGTCWLARAGHVAAAHLPDGTGHSEFQKELRDISIILWRLKGATLALISVYLDCSVGLDGPANVAKMVQLTRVVKSLGVPWVALGDWNNTPTQMQQSPWLKALRGELLIPSDCTVTCSTGKGRLIDYGIASRDFRPFVKEFKPVREVPWSPHVGLHLRLHSRPASVKVQMPIQPVKIEIATTTVHKEKGLKRAQRDREKYQKMVAAAAERDENAATPGDLHHDEYAHLLETTYATKQKEATSDEQRFQALADTRGRAVQDPVDDVADSWAYRLDHEGSNKLAYHFGEWSVAAEQSLCIMTDAKPKDKVRRGCNPKFTLRKVTIQEKTDPFLDAALREKANLWEALAARLRELAILKARQKKDEDLKLVESVMRSLSQRIELIDQAKGGKQDTDRDKEEDSRVLLNLTQYLAGQPCQSLRGPPAPKPSKKQRKAGESGTQKEATVELIAPPVATSSMDCEDDPFVQMDAEADEPNLQQLQDLDGGKLDTYGSTDWGYIVPTGPLYGVGNTSDEGSKQFDTLDAVYWEYAAPTGTLYGAGAKSDRECEQFYFDVAVYWEFLDVRTLQGPAREPWITVATWTTRALGTPAA</sequence>
<keyword evidence="5" id="KW-1185">Reference proteome</keyword>
<evidence type="ECO:0000256" key="1">
    <source>
        <dbReference type="SAM" id="Coils"/>
    </source>
</evidence>